<comment type="similarity">
    <text evidence="2">Belongs to the FUN14 family.</text>
</comment>
<protein>
    <submittedName>
        <fullName evidence="8">Uncharacterized protein</fullName>
    </submittedName>
</protein>
<feature type="transmembrane region" description="Helical" evidence="7">
    <location>
        <begin position="85"/>
        <end position="110"/>
    </location>
</feature>
<organism evidence="8 9">
    <name type="scientific">Psilocybe cyanescens</name>
    <dbReference type="NCBI Taxonomy" id="93625"/>
    <lineage>
        <taxon>Eukaryota</taxon>
        <taxon>Fungi</taxon>
        <taxon>Dikarya</taxon>
        <taxon>Basidiomycota</taxon>
        <taxon>Agaricomycotina</taxon>
        <taxon>Agaricomycetes</taxon>
        <taxon>Agaricomycetidae</taxon>
        <taxon>Agaricales</taxon>
        <taxon>Agaricineae</taxon>
        <taxon>Strophariaceae</taxon>
        <taxon>Psilocybe</taxon>
    </lineage>
</organism>
<feature type="compositionally biased region" description="Low complexity" evidence="6">
    <location>
        <begin position="440"/>
        <end position="457"/>
    </location>
</feature>
<dbReference type="InterPro" id="IPR007014">
    <property type="entry name" value="FUN14"/>
</dbReference>
<dbReference type="InParanoid" id="A0A409WXU6"/>
<feature type="compositionally biased region" description="Polar residues" evidence="6">
    <location>
        <begin position="428"/>
        <end position="437"/>
    </location>
</feature>
<reference evidence="8 9" key="1">
    <citation type="journal article" date="2018" name="Evol. Lett.">
        <title>Horizontal gene cluster transfer increased hallucinogenic mushroom diversity.</title>
        <authorList>
            <person name="Reynolds H.T."/>
            <person name="Vijayakumar V."/>
            <person name="Gluck-Thaler E."/>
            <person name="Korotkin H.B."/>
            <person name="Matheny P.B."/>
            <person name="Slot J.C."/>
        </authorList>
    </citation>
    <scope>NUCLEOTIDE SEQUENCE [LARGE SCALE GENOMIC DNA]</scope>
    <source>
        <strain evidence="8 9">2631</strain>
    </source>
</reference>
<feature type="compositionally biased region" description="Polar residues" evidence="6">
    <location>
        <begin position="458"/>
        <end position="470"/>
    </location>
</feature>
<keyword evidence="4 7" id="KW-1133">Transmembrane helix</keyword>
<feature type="transmembrane region" description="Helical" evidence="7">
    <location>
        <begin position="635"/>
        <end position="654"/>
    </location>
</feature>
<dbReference type="GO" id="GO:0016020">
    <property type="term" value="C:membrane"/>
    <property type="evidence" value="ECO:0007669"/>
    <property type="project" value="UniProtKB-SubCell"/>
</dbReference>
<feature type="region of interest" description="Disordered" evidence="6">
    <location>
        <begin position="214"/>
        <end position="268"/>
    </location>
</feature>
<evidence type="ECO:0000256" key="1">
    <source>
        <dbReference type="ARBA" id="ARBA00004370"/>
    </source>
</evidence>
<dbReference type="EMBL" id="NHYD01003027">
    <property type="protein sequence ID" value="PPQ83338.1"/>
    <property type="molecule type" value="Genomic_DNA"/>
</dbReference>
<keyword evidence="3 7" id="KW-0812">Transmembrane</keyword>
<evidence type="ECO:0000256" key="4">
    <source>
        <dbReference type="ARBA" id="ARBA00022989"/>
    </source>
</evidence>
<dbReference type="AlphaFoldDB" id="A0A409WXU6"/>
<comment type="caution">
    <text evidence="8">The sequence shown here is derived from an EMBL/GenBank/DDBJ whole genome shotgun (WGS) entry which is preliminary data.</text>
</comment>
<dbReference type="OrthoDB" id="163794at2759"/>
<keyword evidence="5 7" id="KW-0472">Membrane</keyword>
<feature type="transmembrane region" description="Helical" evidence="7">
    <location>
        <begin position="146"/>
        <end position="164"/>
    </location>
</feature>
<evidence type="ECO:0000313" key="8">
    <source>
        <dbReference type="EMBL" id="PPQ83338.1"/>
    </source>
</evidence>
<feature type="transmembrane region" description="Helical" evidence="7">
    <location>
        <begin position="661"/>
        <end position="681"/>
    </location>
</feature>
<evidence type="ECO:0000256" key="5">
    <source>
        <dbReference type="ARBA" id="ARBA00023136"/>
    </source>
</evidence>
<feature type="transmembrane region" description="Helical" evidence="7">
    <location>
        <begin position="17"/>
        <end position="39"/>
    </location>
</feature>
<dbReference type="STRING" id="93625.A0A409WXU6"/>
<dbReference type="Proteomes" id="UP000283269">
    <property type="component" value="Unassembled WGS sequence"/>
</dbReference>
<gene>
    <name evidence="8" type="ORF">CVT25_003977</name>
</gene>
<comment type="subcellular location">
    <subcellularLocation>
        <location evidence="1">Membrane</location>
    </subcellularLocation>
</comment>
<feature type="transmembrane region" description="Helical" evidence="7">
    <location>
        <begin position="51"/>
        <end position="73"/>
    </location>
</feature>
<evidence type="ECO:0000256" key="7">
    <source>
        <dbReference type="SAM" id="Phobius"/>
    </source>
</evidence>
<feature type="region of interest" description="Disordered" evidence="6">
    <location>
        <begin position="606"/>
        <end position="626"/>
    </location>
</feature>
<evidence type="ECO:0000313" key="9">
    <source>
        <dbReference type="Proteomes" id="UP000283269"/>
    </source>
</evidence>
<evidence type="ECO:0000256" key="3">
    <source>
        <dbReference type="ARBA" id="ARBA00022692"/>
    </source>
</evidence>
<feature type="region of interest" description="Disordered" evidence="6">
    <location>
        <begin position="421"/>
        <end position="503"/>
    </location>
</feature>
<dbReference type="PANTHER" id="PTHR21346">
    <property type="entry name" value="FUN14 DOMAIN CONTAINING"/>
    <property type="match status" value="1"/>
</dbReference>
<dbReference type="Pfam" id="PF04930">
    <property type="entry name" value="FUN14"/>
    <property type="match status" value="1"/>
</dbReference>
<evidence type="ECO:0000256" key="2">
    <source>
        <dbReference type="ARBA" id="ARBA00009160"/>
    </source>
</evidence>
<sequence length="742" mass="81160">MAMNNAKYWALFKIVRVLVYSVSTLLSIGFTAIYAVLLLRGWKSYTGEQRTVVIVLVAIDALSSVMLYLMLIFRFRLWLDGIRIAILLFFQAGPLPLHFLTKTFHVTILARYRLAKQSKRQQYMVAGRSPDFVRYLFPVLKTAETLRLYTVLLFAFYLAAMSYVPEPKPRPNPEALLALNLANAEKREKRVSTSSFGSATSAYSQKSYLGPLQPSTMQSSIRSARPPHAENGRITPYNYVPTAPQSPARAVRSPSIASTQRSAGPYNNYYRPGTPGSIRSMAPSTMSNIRASTRQRYYISNRIPAPQPRAAEQLQAPRLANQQSFSEPVSRQGTPMSVMSNQSQYAPHHQRQPAYLSPPPGLGYVGNGLNLNFPQPPGYARGPAYPARVTSPLASPIAPVSMVSDQRSMGMQMREALMMRTPSPGAHSLNSPTSPDSMHSPPSGNPSVSSVPRSPSPQHGSFSNLPTTPLSAVLPAHPGLPSAQGRSEVRDVQRYGTPPGVRLNERLLTDGQYRTGSAPPRNWAASNNSRMDAVDYWRQQSTEPLDFGGRRTAPSSGARFASTRTFQSPIWKAVHEAGQKRPLLSSVAKGFAVAGVGIGLSSLRKDPIQCDAPQPPKSTDPIYPDDRPPPPVSSVSLYELSFGTVVGLCAGVFVKKGAKAVAWFLGGVFVLLQYMGSASLVRVDWGKAAGKFENLFYTKDAAGGTRPPNVLSLWHWLINFLTADFQPRASFIAGFVLGLRIG</sequence>
<accession>A0A409WXU6</accession>
<proteinExistence type="inferred from homology"/>
<name>A0A409WXU6_PSICY</name>
<keyword evidence="9" id="KW-1185">Reference proteome</keyword>
<dbReference type="PANTHER" id="PTHR21346:SF10">
    <property type="entry name" value="TRANSMEMBRANE PROTEIN"/>
    <property type="match status" value="1"/>
</dbReference>
<evidence type="ECO:0000256" key="6">
    <source>
        <dbReference type="SAM" id="MobiDB-lite"/>
    </source>
</evidence>